<evidence type="ECO:0000259" key="1">
    <source>
        <dbReference type="Pfam" id="PF22936"/>
    </source>
</evidence>
<evidence type="ECO:0000313" key="2">
    <source>
        <dbReference type="EMBL" id="KAL2915384.1"/>
    </source>
</evidence>
<keyword evidence="3" id="KW-1185">Reference proteome</keyword>
<dbReference type="EMBL" id="JADGIZ020000024">
    <property type="protein sequence ID" value="KAL2915384.1"/>
    <property type="molecule type" value="Genomic_DNA"/>
</dbReference>
<dbReference type="Pfam" id="PF22936">
    <property type="entry name" value="Pol_BBD"/>
    <property type="match status" value="1"/>
</dbReference>
<name>A0ABR4N7A2_9FUNG</name>
<comment type="caution">
    <text evidence="2">The sequence shown here is derived from an EMBL/GenBank/DDBJ whole genome shotgun (WGS) entry which is preliminary data.</text>
</comment>
<protein>
    <recommendedName>
        <fullName evidence="1">Retrovirus-related Pol polyprotein from transposon TNT 1-94-like beta-barrel domain-containing protein</fullName>
    </recommendedName>
</protein>
<accession>A0ABR4N7A2</accession>
<proteinExistence type="predicted"/>
<dbReference type="Proteomes" id="UP001527925">
    <property type="component" value="Unassembled WGS sequence"/>
</dbReference>
<feature type="domain" description="Retrovirus-related Pol polyprotein from transposon TNT 1-94-like beta-barrel" evidence="1">
    <location>
        <begin position="264"/>
        <end position="318"/>
    </location>
</feature>
<gene>
    <name evidence="2" type="ORF">HK105_205000</name>
</gene>
<reference evidence="2 3" key="1">
    <citation type="submission" date="2023-09" db="EMBL/GenBank/DDBJ databases">
        <title>Pangenome analysis of Batrachochytrium dendrobatidis and related Chytrids.</title>
        <authorList>
            <person name="Yacoub M.N."/>
            <person name="Stajich J.E."/>
            <person name="James T.Y."/>
        </authorList>
    </citation>
    <scope>NUCLEOTIDE SEQUENCE [LARGE SCALE GENOMIC DNA]</scope>
    <source>
        <strain evidence="2 3">JEL0888</strain>
    </source>
</reference>
<evidence type="ECO:0000313" key="3">
    <source>
        <dbReference type="Proteomes" id="UP001527925"/>
    </source>
</evidence>
<organism evidence="2 3">
    <name type="scientific">Polyrhizophydium stewartii</name>
    <dbReference type="NCBI Taxonomy" id="2732419"/>
    <lineage>
        <taxon>Eukaryota</taxon>
        <taxon>Fungi</taxon>
        <taxon>Fungi incertae sedis</taxon>
        <taxon>Chytridiomycota</taxon>
        <taxon>Chytridiomycota incertae sedis</taxon>
        <taxon>Chytridiomycetes</taxon>
        <taxon>Rhizophydiales</taxon>
        <taxon>Rhizophydiales incertae sedis</taxon>
        <taxon>Polyrhizophydium</taxon>
    </lineage>
</organism>
<sequence length="333" mass="36079">MSASGPTLPTLLGSSNWTQFSTAVELAAEILEVPNLHTTGTVPQGKAVAAARLRLVITNSIGEELLKQVPIETCKTAKDLFDALQTLCKTSEQQQRDVAMRTFTTPYADLAEPVEVYVARLVAVAGKFLVADEYVRAAFVLEMLSKGVLAAALQPLKLEANSKLTLESVRERARMAYDQAVSANAAASSAEAAALVENSRPKCKRCNRVHRGACWGRHYEHKPKEKAAPAISNVGESSSYPMRFTEMASRASARSPKNAEAVDWTIDSGATSHFTPFRDAFSTYETLPPDEQVQVMVANGQMLRAIGRGTVVLRMWSGDLFGSTNETNTANPI</sequence>
<dbReference type="InterPro" id="IPR054722">
    <property type="entry name" value="PolX-like_BBD"/>
</dbReference>